<evidence type="ECO:0000313" key="2">
    <source>
        <dbReference type="Proteomes" id="UP000037660"/>
    </source>
</evidence>
<proteinExistence type="predicted"/>
<keyword evidence="2" id="KW-1185">Reference proteome</keyword>
<dbReference type="SUPFAM" id="SSF46689">
    <property type="entry name" value="Homeodomain-like"/>
    <property type="match status" value="1"/>
</dbReference>
<dbReference type="RefSeq" id="WP_157548936.1">
    <property type="nucleotide sequence ID" value="NZ_JBFBPI010000037.1"/>
</dbReference>
<dbReference type="Proteomes" id="UP000037660">
    <property type="component" value="Unassembled WGS sequence"/>
</dbReference>
<dbReference type="Gene3D" id="1.10.357.10">
    <property type="entry name" value="Tetracycline Repressor, domain 2"/>
    <property type="match status" value="1"/>
</dbReference>
<gene>
    <name evidence="1" type="ORF">ISF6_2491</name>
</gene>
<evidence type="ECO:0000313" key="1">
    <source>
        <dbReference type="EMBL" id="GAP36651.1"/>
    </source>
</evidence>
<dbReference type="AlphaFoldDB" id="A0A0K8P200"/>
<dbReference type="OrthoDB" id="2356263at2"/>
<organism evidence="1 2">
    <name type="scientific">Piscinibacter sakaiensis</name>
    <name type="common">Ideonella sakaiensis</name>
    <dbReference type="NCBI Taxonomy" id="1547922"/>
    <lineage>
        <taxon>Bacteria</taxon>
        <taxon>Pseudomonadati</taxon>
        <taxon>Pseudomonadota</taxon>
        <taxon>Betaproteobacteria</taxon>
        <taxon>Burkholderiales</taxon>
        <taxon>Sphaerotilaceae</taxon>
        <taxon>Piscinibacter</taxon>
    </lineage>
</organism>
<sequence length="256" mass="28680">MVERPSAEFDERGTRERLLLAAERLIADEGVASVSMRRINVEAGARNLSAVHYHFGSLDNIIAAVFEYRMGAIDRRRRAMLDEVLAHRGDRLGVPDVLHVVVWPLAELMLSQSGNEHYVRFSAAVNRLPRFDSWQLVKPGHRRGLVRCYLLLRRMLSSVPRDVLHTRLMMELRALIYSLADVDAMIRHRHAAVRDPLVLFHASELVTRIGAALSAPVSESTLMARHVLAGSAHLERGSTFGADAMWSLPGRGTAPR</sequence>
<accession>A0A0K8P200</accession>
<comment type="caution">
    <text evidence="1">The sequence shown here is derived from an EMBL/GenBank/DDBJ whole genome shotgun (WGS) entry which is preliminary data.</text>
</comment>
<name>A0A0K8P200_PISS1</name>
<dbReference type="InterPro" id="IPR009057">
    <property type="entry name" value="Homeodomain-like_sf"/>
</dbReference>
<dbReference type="STRING" id="1547922.ISF6_2491"/>
<reference evidence="1 2" key="2">
    <citation type="journal article" date="2016" name="Science">
        <title>A bacterium that degrades and assimilates poly(ethylene terephthalate).</title>
        <authorList>
            <person name="Yoshida S."/>
            <person name="Hiraga K."/>
            <person name="Takehana T."/>
            <person name="Taniguchi I."/>
            <person name="Yamaji H."/>
            <person name="Maeda Y."/>
            <person name="Toyohara K."/>
            <person name="Miyamoto K."/>
            <person name="Kimura Y."/>
            <person name="Oda K."/>
        </authorList>
    </citation>
    <scope>NUCLEOTIDE SEQUENCE [LARGE SCALE GENOMIC DNA]</scope>
    <source>
        <strain evidence="2">NBRC 110686 / TISTR 2288 / 201-F6</strain>
    </source>
</reference>
<dbReference type="EMBL" id="BBYR01000037">
    <property type="protein sequence ID" value="GAP36651.1"/>
    <property type="molecule type" value="Genomic_DNA"/>
</dbReference>
<reference evidence="2" key="1">
    <citation type="submission" date="2015-07" db="EMBL/GenBank/DDBJ databases">
        <title>Discovery of a poly(ethylene terephthalate assimilation.</title>
        <authorList>
            <person name="Yoshida S."/>
            <person name="Hiraga K."/>
            <person name="Takehana T."/>
            <person name="Taniguchi I."/>
            <person name="Yamaji H."/>
            <person name="Maeda Y."/>
            <person name="Toyohara K."/>
            <person name="Miyamoto K."/>
            <person name="Kimura Y."/>
            <person name="Oda K."/>
        </authorList>
    </citation>
    <scope>NUCLEOTIDE SEQUENCE [LARGE SCALE GENOMIC DNA]</scope>
    <source>
        <strain evidence="2">NBRC 110686 / TISTR 2288 / 201-F6</strain>
    </source>
</reference>
<protein>
    <submittedName>
        <fullName evidence="1">Transcriptional regulator, TetR family</fullName>
    </submittedName>
</protein>